<organism evidence="1 2">
    <name type="scientific">Pseudomonas putida</name>
    <name type="common">Arthrobacter siderocapsulatus</name>
    <dbReference type="NCBI Taxonomy" id="303"/>
    <lineage>
        <taxon>Bacteria</taxon>
        <taxon>Pseudomonadati</taxon>
        <taxon>Pseudomonadota</taxon>
        <taxon>Gammaproteobacteria</taxon>
        <taxon>Pseudomonadales</taxon>
        <taxon>Pseudomonadaceae</taxon>
        <taxon>Pseudomonas</taxon>
    </lineage>
</organism>
<evidence type="ECO:0000313" key="2">
    <source>
        <dbReference type="Proteomes" id="UP000186736"/>
    </source>
</evidence>
<reference evidence="1 2" key="1">
    <citation type="submission" date="2016-10" db="EMBL/GenBank/DDBJ databases">
        <title>Genome Sequence of Pseudomonas putida GM4FR.</title>
        <authorList>
            <person name="Poehlein A."/>
            <person name="Wemheuer F."/>
            <person name="Hollensteiner J."/>
            <person name="Wemheuer B."/>
        </authorList>
    </citation>
    <scope>NUCLEOTIDE SEQUENCE [LARGE SCALE GENOMIC DNA]</scope>
    <source>
        <strain evidence="1 2">GM4FR</strain>
    </source>
</reference>
<gene>
    <name evidence="1" type="ORF">PSEMO_03670</name>
</gene>
<dbReference type="EMBL" id="MKZO01000004">
    <property type="protein sequence ID" value="OLS64639.1"/>
    <property type="molecule type" value="Genomic_DNA"/>
</dbReference>
<name>A0A1Q9RB50_PSEPU</name>
<comment type="caution">
    <text evidence="1">The sequence shown here is derived from an EMBL/GenBank/DDBJ whole genome shotgun (WGS) entry which is preliminary data.</text>
</comment>
<dbReference type="RefSeq" id="WP_075801465.1">
    <property type="nucleotide sequence ID" value="NZ_MKZO01000004.1"/>
</dbReference>
<dbReference type="OrthoDB" id="7000131at2"/>
<dbReference type="AlphaFoldDB" id="A0A1Q9RB50"/>
<accession>A0A1Q9RB50</accession>
<sequence>MKPIFLPAAALDAMDELGPKAPPLWRLERLQKLRDEALDKGAHVLLLIWPTLDWVLLAVEVPGDVVIRDAAQLVPNVLANPDALGQMYEKARQGRNLTWLKLEHRPATIH</sequence>
<dbReference type="Proteomes" id="UP000186736">
    <property type="component" value="Unassembled WGS sequence"/>
</dbReference>
<evidence type="ECO:0000313" key="1">
    <source>
        <dbReference type="EMBL" id="OLS64639.1"/>
    </source>
</evidence>
<proteinExistence type="predicted"/>
<protein>
    <submittedName>
        <fullName evidence="1">Uncharacterized protein</fullName>
    </submittedName>
</protein>